<comment type="cofactor">
    <cofactor evidence="1">
        <name>Mg(2+)</name>
        <dbReference type="ChEBI" id="CHEBI:18420"/>
    </cofactor>
</comment>
<dbReference type="GO" id="GO:0009117">
    <property type="term" value="P:nucleotide metabolic process"/>
    <property type="evidence" value="ECO:0007669"/>
    <property type="project" value="UniProtKB-KW"/>
</dbReference>
<dbReference type="EMBL" id="KI927326">
    <property type="protein sequence ID" value="ETW56242.1"/>
    <property type="molecule type" value="Genomic_DNA"/>
</dbReference>
<dbReference type="GO" id="GO:0005524">
    <property type="term" value="F:ATP binding"/>
    <property type="evidence" value="ECO:0007669"/>
    <property type="project" value="UniProtKB-KW"/>
</dbReference>
<dbReference type="GO" id="GO:0006190">
    <property type="term" value="P:inosine salvage"/>
    <property type="evidence" value="ECO:0007669"/>
    <property type="project" value="InterPro"/>
</dbReference>
<evidence type="ECO:0000256" key="8">
    <source>
        <dbReference type="ARBA" id="ARBA00022801"/>
    </source>
</evidence>
<keyword evidence="10" id="KW-0460">Magnesium</keyword>
<sequence>MKNLDINTFDNIEDIPLGSSEQDPYDFFTLSDRNVMNSDMKKNIVQWNSRYSYNQLKNKDSLIMFLVEIFRSLFVSNCIDKNIDNVLLSIEEMFIDHYYNPQHSRLKYLIDDVGIFFTKLPITKAFHTYNKKYRITKRLYAPPTFNEVRHILNLAQILSLEEGLDLLTFDADETLYPDGHDFNDEVLASYISCLLKKMNIAIVTAACKFMFMQERRTQMKEEKSNWTQKKGDQKYQKNYNQKKNAHYKKNYKDNNANKNYKKN</sequence>
<evidence type="ECO:0000256" key="13">
    <source>
        <dbReference type="SAM" id="MobiDB-lite"/>
    </source>
</evidence>
<dbReference type="GO" id="GO:0071592">
    <property type="term" value="P:nicotinic acid riboside biosynthetic process"/>
    <property type="evidence" value="ECO:0007669"/>
    <property type="project" value="TreeGrafter"/>
</dbReference>
<accession>W4J3R1</accession>
<organism evidence="14 15">
    <name type="scientific">Plasmodium falciparum (isolate Palo Alto / Uganda)</name>
    <dbReference type="NCBI Taxonomy" id="57270"/>
    <lineage>
        <taxon>Eukaryota</taxon>
        <taxon>Sar</taxon>
        <taxon>Alveolata</taxon>
        <taxon>Apicomplexa</taxon>
        <taxon>Aconoidasida</taxon>
        <taxon>Haemosporida</taxon>
        <taxon>Plasmodiidae</taxon>
        <taxon>Plasmodium</taxon>
        <taxon>Plasmodium (Laverania)</taxon>
    </lineage>
</organism>
<evidence type="ECO:0000256" key="6">
    <source>
        <dbReference type="ARBA" id="ARBA00022723"/>
    </source>
</evidence>
<feature type="compositionally biased region" description="Low complexity" evidence="13">
    <location>
        <begin position="253"/>
        <end position="263"/>
    </location>
</feature>
<evidence type="ECO:0000256" key="4">
    <source>
        <dbReference type="ARBA" id="ARBA00012894"/>
    </source>
</evidence>
<evidence type="ECO:0000313" key="15">
    <source>
        <dbReference type="Proteomes" id="UP000019103"/>
    </source>
</evidence>
<evidence type="ECO:0000313" key="14">
    <source>
        <dbReference type="EMBL" id="ETW56242.1"/>
    </source>
</evidence>
<evidence type="ECO:0000256" key="9">
    <source>
        <dbReference type="ARBA" id="ARBA00022840"/>
    </source>
</evidence>
<keyword evidence="9" id="KW-0067">ATP-binding</keyword>
<dbReference type="Proteomes" id="UP000019103">
    <property type="component" value="Unassembled WGS sequence"/>
</dbReference>
<proteinExistence type="inferred from homology"/>
<dbReference type="OMA" id="TAACKFM"/>
<evidence type="ECO:0000256" key="12">
    <source>
        <dbReference type="ARBA" id="ARBA00047413"/>
    </source>
</evidence>
<reference evidence="14 15" key="2">
    <citation type="submission" date="2013-02" db="EMBL/GenBank/DDBJ databases">
        <title>The Genome Sequence of Plasmodium falciparum Palo Alto/Uganda.</title>
        <authorList>
            <consortium name="The Broad Institute Genome Sequencing Platform"/>
            <consortium name="The Broad Institute Genome Sequencing Center for Infectious Disease"/>
            <person name="Neafsey D."/>
            <person name="Cheeseman I."/>
            <person name="Volkman S."/>
            <person name="Adams J."/>
            <person name="Walker B."/>
            <person name="Young S.K."/>
            <person name="Zeng Q."/>
            <person name="Gargeya S."/>
            <person name="Fitzgerald M."/>
            <person name="Haas B."/>
            <person name="Abouelleil A."/>
            <person name="Alvarado L."/>
            <person name="Arachchi H.M."/>
            <person name="Berlin A.M."/>
            <person name="Chapman S.B."/>
            <person name="Dewar J."/>
            <person name="Goldberg J."/>
            <person name="Griggs A."/>
            <person name="Gujja S."/>
            <person name="Hansen M."/>
            <person name="Howarth C."/>
            <person name="Imamovic A."/>
            <person name="Larimer J."/>
            <person name="McCowan C."/>
            <person name="Murphy C."/>
            <person name="Neiman D."/>
            <person name="Pearson M."/>
            <person name="Priest M."/>
            <person name="Roberts A."/>
            <person name="Saif S."/>
            <person name="Shea T."/>
            <person name="Sisk P."/>
            <person name="Sykes S."/>
            <person name="Wortman J."/>
            <person name="Nusbaum C."/>
            <person name="Birren B."/>
        </authorList>
    </citation>
    <scope>NUCLEOTIDE SEQUENCE [LARGE SCALE GENOMIC DNA]</scope>
    <source>
        <strain evidence="14 15">Palo Alto/Uganda</strain>
    </source>
</reference>
<keyword evidence="7" id="KW-0547">Nucleotide-binding</keyword>
<feature type="compositionally biased region" description="Basic and acidic residues" evidence="13">
    <location>
        <begin position="221"/>
        <end position="235"/>
    </location>
</feature>
<dbReference type="Pfam" id="PF06437">
    <property type="entry name" value="ISN1"/>
    <property type="match status" value="1"/>
</dbReference>
<name>W4J3R1_PLAFP</name>
<protein>
    <recommendedName>
        <fullName evidence="5">IMP-specific 5'-nucleotidase 1</fullName>
        <ecNumber evidence="4">3.1.3.99</ecNumber>
    </recommendedName>
</protein>
<dbReference type="GO" id="GO:0071590">
    <property type="term" value="P:nicotinamide riboside biosynthetic process"/>
    <property type="evidence" value="ECO:0007669"/>
    <property type="project" value="TreeGrafter"/>
</dbReference>
<evidence type="ECO:0000256" key="10">
    <source>
        <dbReference type="ARBA" id="ARBA00022842"/>
    </source>
</evidence>
<comment type="similarity">
    <text evidence="2">Belongs to the ISN1 family.</text>
</comment>
<evidence type="ECO:0000256" key="3">
    <source>
        <dbReference type="ARBA" id="ARBA00011881"/>
    </source>
</evidence>
<gene>
    <name evidence="14" type="ORF">PFUGPA_01761</name>
</gene>
<keyword evidence="8" id="KW-0378">Hydrolase</keyword>
<evidence type="ECO:0000256" key="2">
    <source>
        <dbReference type="ARBA" id="ARBA00005307"/>
    </source>
</evidence>
<evidence type="ECO:0000256" key="7">
    <source>
        <dbReference type="ARBA" id="ARBA00022741"/>
    </source>
</evidence>
<evidence type="ECO:0000256" key="5">
    <source>
        <dbReference type="ARBA" id="ARBA00015544"/>
    </source>
</evidence>
<dbReference type="PANTHER" id="PTHR28213:SF1">
    <property type="entry name" value="IMP-SPECIFIC 5'-NUCLEOTIDASE 1"/>
    <property type="match status" value="1"/>
</dbReference>
<dbReference type="GO" id="GO:0000287">
    <property type="term" value="F:magnesium ion binding"/>
    <property type="evidence" value="ECO:0007669"/>
    <property type="project" value="InterPro"/>
</dbReference>
<evidence type="ECO:0000256" key="1">
    <source>
        <dbReference type="ARBA" id="ARBA00001946"/>
    </source>
</evidence>
<dbReference type="OrthoDB" id="185373at2759"/>
<reference evidence="14 15" key="1">
    <citation type="submission" date="2013-02" db="EMBL/GenBank/DDBJ databases">
        <title>The Genome Annotation of Plasmodium falciparum Palo Alto/Uganda.</title>
        <authorList>
            <consortium name="The Broad Institute Genome Sequencing Platform"/>
            <consortium name="The Broad Institute Genome Sequencing Center for Infectious Disease"/>
            <person name="Neafsey D."/>
            <person name="Hoffman S."/>
            <person name="Volkman S."/>
            <person name="Rosenthal P."/>
            <person name="Walker B."/>
            <person name="Young S.K."/>
            <person name="Zeng Q."/>
            <person name="Gargeya S."/>
            <person name="Fitzgerald M."/>
            <person name="Haas B."/>
            <person name="Abouelleil A."/>
            <person name="Allen A.W."/>
            <person name="Alvarado L."/>
            <person name="Arachchi H.M."/>
            <person name="Berlin A.M."/>
            <person name="Chapman S.B."/>
            <person name="Gainer-Dewar J."/>
            <person name="Goldberg J."/>
            <person name="Griggs A."/>
            <person name="Gujja S."/>
            <person name="Hansen M."/>
            <person name="Howarth C."/>
            <person name="Imamovic A."/>
            <person name="Ireland A."/>
            <person name="Larimer J."/>
            <person name="McCowan C."/>
            <person name="Murphy C."/>
            <person name="Pearson M."/>
            <person name="Poon T.W."/>
            <person name="Priest M."/>
            <person name="Roberts A."/>
            <person name="Saif S."/>
            <person name="Shea T."/>
            <person name="Sisk P."/>
            <person name="Sykes S."/>
            <person name="Wortman J."/>
            <person name="Nusbaum C."/>
            <person name="Birren B."/>
        </authorList>
    </citation>
    <scope>NUCLEOTIDE SEQUENCE [LARGE SCALE GENOMIC DNA]</scope>
    <source>
        <strain evidence="14 15">Palo Alto/Uganda</strain>
    </source>
</reference>
<comment type="subunit">
    <text evidence="3">Homotetramer.</text>
</comment>
<dbReference type="EC" id="3.1.3.99" evidence="4"/>
<dbReference type="PANTHER" id="PTHR28213">
    <property type="entry name" value="IMP-SPECIFIC 5'-NUCLEOTIDASE 1"/>
    <property type="match status" value="1"/>
</dbReference>
<keyword evidence="11" id="KW-0546">Nucleotide metabolism</keyword>
<dbReference type="GO" id="GO:0008253">
    <property type="term" value="F:5'-nucleotidase activity"/>
    <property type="evidence" value="ECO:0007669"/>
    <property type="project" value="InterPro"/>
</dbReference>
<dbReference type="InterPro" id="IPR009453">
    <property type="entry name" value="ISN1"/>
</dbReference>
<comment type="catalytic activity">
    <reaction evidence="12">
        <text>IMP + H2O = inosine + phosphate</text>
        <dbReference type="Rhea" id="RHEA:27718"/>
        <dbReference type="ChEBI" id="CHEBI:15377"/>
        <dbReference type="ChEBI" id="CHEBI:17596"/>
        <dbReference type="ChEBI" id="CHEBI:43474"/>
        <dbReference type="ChEBI" id="CHEBI:58053"/>
        <dbReference type="EC" id="3.1.3.99"/>
    </reaction>
</comment>
<keyword evidence="6" id="KW-0479">Metal-binding</keyword>
<feature type="region of interest" description="Disordered" evidence="13">
    <location>
        <begin position="221"/>
        <end position="263"/>
    </location>
</feature>
<dbReference type="AlphaFoldDB" id="W4J3R1"/>
<evidence type="ECO:0000256" key="11">
    <source>
        <dbReference type="ARBA" id="ARBA00023080"/>
    </source>
</evidence>